<dbReference type="AlphaFoldDB" id="A0A556MMW3"/>
<dbReference type="Pfam" id="PF03061">
    <property type="entry name" value="4HBT"/>
    <property type="match status" value="1"/>
</dbReference>
<evidence type="ECO:0000256" key="2">
    <source>
        <dbReference type="ARBA" id="ARBA00022801"/>
    </source>
</evidence>
<dbReference type="NCBIfam" id="TIGR00369">
    <property type="entry name" value="unchar_dom_1"/>
    <property type="match status" value="1"/>
</dbReference>
<evidence type="ECO:0000256" key="1">
    <source>
        <dbReference type="ARBA" id="ARBA00008324"/>
    </source>
</evidence>
<dbReference type="GO" id="GO:0047617">
    <property type="term" value="F:fatty acyl-CoA hydrolase activity"/>
    <property type="evidence" value="ECO:0007669"/>
    <property type="project" value="InterPro"/>
</dbReference>
<dbReference type="InterPro" id="IPR039298">
    <property type="entry name" value="ACOT13"/>
</dbReference>
<proteinExistence type="inferred from homology"/>
<evidence type="ECO:0000313" key="4">
    <source>
        <dbReference type="EMBL" id="TSJ41246.1"/>
    </source>
</evidence>
<name>A0A556MMW3_9FLAO</name>
<protein>
    <submittedName>
        <fullName evidence="4">PaaI family thioesterase</fullName>
    </submittedName>
</protein>
<reference evidence="4 5" key="1">
    <citation type="submission" date="2019-07" db="EMBL/GenBank/DDBJ databases">
        <authorList>
            <person name="Huq M.A."/>
        </authorList>
    </citation>
    <scope>NUCLEOTIDE SEQUENCE [LARGE SCALE GENOMIC DNA]</scope>
    <source>
        <strain evidence="4 5">MAH-3</strain>
    </source>
</reference>
<dbReference type="PANTHER" id="PTHR21660">
    <property type="entry name" value="THIOESTERASE SUPERFAMILY MEMBER-RELATED"/>
    <property type="match status" value="1"/>
</dbReference>
<dbReference type="OrthoDB" id="9813282at2"/>
<dbReference type="Proteomes" id="UP000316008">
    <property type="component" value="Unassembled WGS sequence"/>
</dbReference>
<evidence type="ECO:0000259" key="3">
    <source>
        <dbReference type="Pfam" id="PF03061"/>
    </source>
</evidence>
<dbReference type="RefSeq" id="WP_144334057.1">
    <property type="nucleotide sequence ID" value="NZ_VLPL01000008.1"/>
</dbReference>
<keyword evidence="2" id="KW-0378">Hydrolase</keyword>
<organism evidence="4 5">
    <name type="scientific">Fluviicola chungangensis</name>
    <dbReference type="NCBI Taxonomy" id="2597671"/>
    <lineage>
        <taxon>Bacteria</taxon>
        <taxon>Pseudomonadati</taxon>
        <taxon>Bacteroidota</taxon>
        <taxon>Flavobacteriia</taxon>
        <taxon>Flavobacteriales</taxon>
        <taxon>Crocinitomicaceae</taxon>
        <taxon>Fluviicola</taxon>
    </lineage>
</organism>
<feature type="domain" description="Thioesterase" evidence="3">
    <location>
        <begin position="52"/>
        <end position="127"/>
    </location>
</feature>
<dbReference type="Gene3D" id="3.10.129.10">
    <property type="entry name" value="Hotdog Thioesterase"/>
    <property type="match status" value="1"/>
</dbReference>
<dbReference type="InterPro" id="IPR003736">
    <property type="entry name" value="PAAI_dom"/>
</dbReference>
<sequence length="147" mass="16106">MKDLKHHPIIQQYIIWNRFGDLLGMDFEVKEKGHVMYRMPVKDIHLATPFAAHGGSVAALIDAALGVACLTEVCEDLKVVSTVNLTISYLNPAHKGDLLTADARVTKSGKRILFVEGKVINQKGELIATASATMNAYPVSKISEKVF</sequence>
<dbReference type="EMBL" id="VLPL01000008">
    <property type="protein sequence ID" value="TSJ41246.1"/>
    <property type="molecule type" value="Genomic_DNA"/>
</dbReference>
<comment type="similarity">
    <text evidence="1">Belongs to the thioesterase PaaI family.</text>
</comment>
<dbReference type="InterPro" id="IPR029069">
    <property type="entry name" value="HotDog_dom_sf"/>
</dbReference>
<keyword evidence="5" id="KW-1185">Reference proteome</keyword>
<comment type="caution">
    <text evidence="4">The sequence shown here is derived from an EMBL/GenBank/DDBJ whole genome shotgun (WGS) entry which is preliminary data.</text>
</comment>
<accession>A0A556MMW3</accession>
<dbReference type="PANTHER" id="PTHR21660:SF1">
    <property type="entry name" value="ACYL-COENZYME A THIOESTERASE 13"/>
    <property type="match status" value="1"/>
</dbReference>
<dbReference type="SUPFAM" id="SSF54637">
    <property type="entry name" value="Thioesterase/thiol ester dehydrase-isomerase"/>
    <property type="match status" value="1"/>
</dbReference>
<evidence type="ECO:0000313" key="5">
    <source>
        <dbReference type="Proteomes" id="UP000316008"/>
    </source>
</evidence>
<gene>
    <name evidence="4" type="ORF">FO442_15145</name>
</gene>
<dbReference type="CDD" id="cd03443">
    <property type="entry name" value="PaaI_thioesterase"/>
    <property type="match status" value="1"/>
</dbReference>
<dbReference type="InterPro" id="IPR006683">
    <property type="entry name" value="Thioestr_dom"/>
</dbReference>